<dbReference type="InterPro" id="IPR003137">
    <property type="entry name" value="PA_domain"/>
</dbReference>
<sequence length="755" mass="79691">MAGTIAAIGANEYGIKGIAPKVDLYAYRVLGAYGSGSTSWVIGGIEQSVEDGMDVINLSLGGGANSETDPSSIAADNATISGVTVVSATGNSGPGRGTIGSPASSPLGIAVGNTTLPEVLYAASVHVEAGDYTNESNIALMSFTFGTNPADVLTGEYDLVAVPGVGEAKDFEGLDVDGKVALISRGDIPFVDKIYAAKDAGAVATIIHNNTGSGPANVNLGDSFDFLPAFDMSTEEGEALRNALESHVGKVSFSNFDESLTEGDTVNDSSSRGPTKPNFDIKPDVVAPGTNIMSTIPAYQRDYPNASYEKAFDRKTGTSMAAPHVAGIAALLKAENPDWRPEDIKVALSNTAKVLDTNKFDVFAQGPGLVQPVKALSAKALAYAKDSRVVEGNEVNYGKGTVTFGNVLPGDAAQTVTKEIEVKGSGTYNVEVEVTKGASGTDVTVDKSSFTLNGTELLEVSLTVGAEGEVSGDEIFGYIHINGDGTELSLPYAAKLSEDNAYGLEYYFLDDYAISPNGDGKHDVTNLNLGLLHDEDQMTIELWDMANPDGGAWGDGYIGLLAAQGLSAGYYTLTIDGTYVDWFDFILGNNVEKPIPEGVYTVDYNSWGENIDLLGSDGPFYVKTSEPVIDLQASDVNVLNGSVTDKFIDFKSVVEAYELPYDVNEKLITTYDVADAEGNVVVENERVTLNQDGSFTIDLANLENGEYSVTVDVEDIVANGAAESVNVVVEGEEPEEPEEPGEPENQKFQKKLIFH</sequence>
<dbReference type="InterPro" id="IPR046450">
    <property type="entry name" value="PA_dom_sf"/>
</dbReference>
<dbReference type="PANTHER" id="PTHR10795">
    <property type="entry name" value="PROPROTEIN CONVERTASE SUBTILISIN/KEXIN"/>
    <property type="match status" value="1"/>
</dbReference>
<dbReference type="RefSeq" id="WP_320380237.1">
    <property type="nucleotide sequence ID" value="NZ_JAWDIQ010000002.1"/>
</dbReference>
<dbReference type="InterPro" id="IPR000209">
    <property type="entry name" value="Peptidase_S8/S53_dom"/>
</dbReference>
<evidence type="ECO:0000313" key="8">
    <source>
        <dbReference type="EMBL" id="MDY0409446.1"/>
    </source>
</evidence>
<dbReference type="Gene3D" id="3.40.50.200">
    <property type="entry name" value="Peptidase S8/S53 domain"/>
    <property type="match status" value="1"/>
</dbReference>
<evidence type="ECO:0000259" key="6">
    <source>
        <dbReference type="Pfam" id="PF00082"/>
    </source>
</evidence>
<evidence type="ECO:0000256" key="1">
    <source>
        <dbReference type="ARBA" id="ARBA00022670"/>
    </source>
</evidence>
<dbReference type="CDD" id="cd02133">
    <property type="entry name" value="PA_C5a_like"/>
    <property type="match status" value="1"/>
</dbReference>
<accession>A0ABU5CST9</accession>
<evidence type="ECO:0000256" key="4">
    <source>
        <dbReference type="PROSITE-ProRule" id="PRU01240"/>
    </source>
</evidence>
<feature type="domain" description="PA" evidence="7">
    <location>
        <begin position="157"/>
        <end position="240"/>
    </location>
</feature>
<organism evidence="8 9">
    <name type="scientific">Paracerasibacillus soli</name>
    <dbReference type="NCBI Taxonomy" id="480284"/>
    <lineage>
        <taxon>Bacteria</taxon>
        <taxon>Bacillati</taxon>
        <taxon>Bacillota</taxon>
        <taxon>Bacilli</taxon>
        <taxon>Bacillales</taxon>
        <taxon>Bacillaceae</taxon>
        <taxon>Paracerasibacillus</taxon>
    </lineage>
</organism>
<comment type="caution">
    <text evidence="8">The sequence shown here is derived from an EMBL/GenBank/DDBJ whole genome shotgun (WGS) entry which is preliminary data.</text>
</comment>
<dbReference type="Pfam" id="PF02225">
    <property type="entry name" value="PA"/>
    <property type="match status" value="1"/>
</dbReference>
<gene>
    <name evidence="8" type="ORF">RWD45_13755</name>
</gene>
<comment type="caution">
    <text evidence="4">Lacks conserved residue(s) required for the propagation of feature annotation.</text>
</comment>
<dbReference type="InterPro" id="IPR034213">
    <property type="entry name" value="S8_Vpr-like"/>
</dbReference>
<keyword evidence="9" id="KW-1185">Reference proteome</keyword>
<dbReference type="Gene3D" id="3.50.30.30">
    <property type="match status" value="1"/>
</dbReference>
<dbReference type="PROSITE" id="PS00138">
    <property type="entry name" value="SUBTILASE_SER"/>
    <property type="match status" value="1"/>
</dbReference>
<dbReference type="CDD" id="cd07474">
    <property type="entry name" value="Peptidases_S8_subtilisin_Vpr-like"/>
    <property type="match status" value="1"/>
</dbReference>
<feature type="region of interest" description="Disordered" evidence="5">
    <location>
        <begin position="260"/>
        <end position="284"/>
    </location>
</feature>
<evidence type="ECO:0000313" key="9">
    <source>
        <dbReference type="Proteomes" id="UP001275315"/>
    </source>
</evidence>
<dbReference type="Proteomes" id="UP001275315">
    <property type="component" value="Unassembled WGS sequence"/>
</dbReference>
<evidence type="ECO:0000259" key="7">
    <source>
        <dbReference type="Pfam" id="PF02225"/>
    </source>
</evidence>
<comment type="similarity">
    <text evidence="4">Belongs to the peptidase S8 family.</text>
</comment>
<feature type="domain" description="Peptidase S8/S53" evidence="6">
    <location>
        <begin position="1"/>
        <end position="357"/>
    </location>
</feature>
<dbReference type="SUPFAM" id="SSF52743">
    <property type="entry name" value="Subtilisin-like"/>
    <property type="match status" value="1"/>
</dbReference>
<evidence type="ECO:0000256" key="5">
    <source>
        <dbReference type="SAM" id="MobiDB-lite"/>
    </source>
</evidence>
<evidence type="ECO:0000256" key="3">
    <source>
        <dbReference type="ARBA" id="ARBA00022825"/>
    </source>
</evidence>
<dbReference type="InterPro" id="IPR013783">
    <property type="entry name" value="Ig-like_fold"/>
</dbReference>
<dbReference type="EMBL" id="JAWDIQ010000002">
    <property type="protein sequence ID" value="MDY0409446.1"/>
    <property type="molecule type" value="Genomic_DNA"/>
</dbReference>
<reference evidence="8 9" key="1">
    <citation type="submission" date="2023-10" db="EMBL/GenBank/DDBJ databases">
        <title>Virgibacillus soli CC-YMP-6 genome.</title>
        <authorList>
            <person name="Miliotis G."/>
            <person name="Sengupta P."/>
            <person name="Hameed A."/>
            <person name="Chuvochina M."/>
            <person name="Mcdonagh F."/>
            <person name="Simpson A.C."/>
            <person name="Singh N.K."/>
            <person name="Rekha P.D."/>
            <person name="Raman K."/>
            <person name="Hugenholtz P."/>
            <person name="Venkateswaran K."/>
        </authorList>
    </citation>
    <scope>NUCLEOTIDE SEQUENCE [LARGE SCALE GENOMIC DNA]</scope>
    <source>
        <strain evidence="8 9">CC-YMP-6</strain>
    </source>
</reference>
<dbReference type="InterPro" id="IPR045051">
    <property type="entry name" value="SBT"/>
</dbReference>
<dbReference type="SUPFAM" id="SSF52025">
    <property type="entry name" value="PA domain"/>
    <property type="match status" value="1"/>
</dbReference>
<dbReference type="PROSITE" id="PS51892">
    <property type="entry name" value="SUBTILASE"/>
    <property type="match status" value="1"/>
</dbReference>
<dbReference type="Pfam" id="PF00082">
    <property type="entry name" value="Peptidase_S8"/>
    <property type="match status" value="1"/>
</dbReference>
<proteinExistence type="inferred from homology"/>
<feature type="compositionally biased region" description="Polar residues" evidence="5">
    <location>
        <begin position="260"/>
        <end position="273"/>
    </location>
</feature>
<feature type="region of interest" description="Disordered" evidence="5">
    <location>
        <begin position="732"/>
        <end position="755"/>
    </location>
</feature>
<keyword evidence="2" id="KW-0378">Hydrolase</keyword>
<feature type="compositionally biased region" description="Acidic residues" evidence="5">
    <location>
        <begin position="732"/>
        <end position="742"/>
    </location>
</feature>
<dbReference type="Gene3D" id="2.60.40.10">
    <property type="entry name" value="Immunoglobulins"/>
    <property type="match status" value="1"/>
</dbReference>
<evidence type="ECO:0000256" key="2">
    <source>
        <dbReference type="ARBA" id="ARBA00022801"/>
    </source>
</evidence>
<keyword evidence="1" id="KW-0645">Protease</keyword>
<dbReference type="InterPro" id="IPR036852">
    <property type="entry name" value="Peptidase_S8/S53_dom_sf"/>
</dbReference>
<dbReference type="InterPro" id="IPR023828">
    <property type="entry name" value="Peptidase_S8_Ser-AS"/>
</dbReference>
<protein>
    <submittedName>
        <fullName evidence="8">S8 family serine peptidase</fullName>
    </submittedName>
</protein>
<name>A0ABU5CST9_9BACI</name>
<keyword evidence="3" id="KW-0720">Serine protease</keyword>